<name>A0A0L7QVA7_9HYME</name>
<sequence>MFTTNDGCSVTGDHRTKMRAKEYIGEQSDNQIFGGEVNVEHRKRGDMNIFYFTFMGL</sequence>
<dbReference type="EMBL" id="KQ414727">
    <property type="protein sequence ID" value="KOC62573.1"/>
    <property type="molecule type" value="Genomic_DNA"/>
</dbReference>
<reference evidence="1 2" key="1">
    <citation type="submission" date="2015-07" db="EMBL/GenBank/DDBJ databases">
        <title>The genome of Habropoda laboriosa.</title>
        <authorList>
            <person name="Pan H."/>
            <person name="Kapheim K."/>
        </authorList>
    </citation>
    <scope>NUCLEOTIDE SEQUENCE [LARGE SCALE GENOMIC DNA]</scope>
    <source>
        <strain evidence="1">0110345459</strain>
    </source>
</reference>
<evidence type="ECO:0000313" key="1">
    <source>
        <dbReference type="EMBL" id="KOC62573.1"/>
    </source>
</evidence>
<dbReference type="AlphaFoldDB" id="A0A0L7QVA7"/>
<protein>
    <submittedName>
        <fullName evidence="1">Uncharacterized protein</fullName>
    </submittedName>
</protein>
<accession>A0A0L7QVA7</accession>
<keyword evidence="2" id="KW-1185">Reference proteome</keyword>
<gene>
    <name evidence="1" type="ORF">WH47_04234</name>
</gene>
<proteinExistence type="predicted"/>
<evidence type="ECO:0000313" key="2">
    <source>
        <dbReference type="Proteomes" id="UP000053825"/>
    </source>
</evidence>
<dbReference type="Proteomes" id="UP000053825">
    <property type="component" value="Unassembled WGS sequence"/>
</dbReference>
<organism evidence="1 2">
    <name type="scientific">Habropoda laboriosa</name>
    <dbReference type="NCBI Taxonomy" id="597456"/>
    <lineage>
        <taxon>Eukaryota</taxon>
        <taxon>Metazoa</taxon>
        <taxon>Ecdysozoa</taxon>
        <taxon>Arthropoda</taxon>
        <taxon>Hexapoda</taxon>
        <taxon>Insecta</taxon>
        <taxon>Pterygota</taxon>
        <taxon>Neoptera</taxon>
        <taxon>Endopterygota</taxon>
        <taxon>Hymenoptera</taxon>
        <taxon>Apocrita</taxon>
        <taxon>Aculeata</taxon>
        <taxon>Apoidea</taxon>
        <taxon>Anthophila</taxon>
        <taxon>Apidae</taxon>
        <taxon>Habropoda</taxon>
    </lineage>
</organism>